<feature type="transmembrane region" description="Helical" evidence="1">
    <location>
        <begin position="21"/>
        <end position="38"/>
    </location>
</feature>
<dbReference type="GO" id="GO:0016020">
    <property type="term" value="C:membrane"/>
    <property type="evidence" value="ECO:0007669"/>
    <property type="project" value="InterPro"/>
</dbReference>
<organism evidence="2 3">
    <name type="scientific">Bordetella genomosp. 5</name>
    <dbReference type="NCBI Taxonomy" id="1395608"/>
    <lineage>
        <taxon>Bacteria</taxon>
        <taxon>Pseudomonadati</taxon>
        <taxon>Pseudomonadota</taxon>
        <taxon>Betaproteobacteria</taxon>
        <taxon>Burkholderiales</taxon>
        <taxon>Alcaligenaceae</taxon>
        <taxon>Bordetella</taxon>
    </lineage>
</organism>
<dbReference type="Pfam" id="PF05145">
    <property type="entry name" value="AbrB"/>
    <property type="match status" value="1"/>
</dbReference>
<reference evidence="2 3" key="1">
    <citation type="submission" date="2017-05" db="EMBL/GenBank/DDBJ databases">
        <title>Complete and WGS of Bordetella genogroups.</title>
        <authorList>
            <person name="Spilker T."/>
            <person name="LiPuma J."/>
        </authorList>
    </citation>
    <scope>NUCLEOTIDE SEQUENCE [LARGE SCALE GENOMIC DNA]</scope>
    <source>
        <strain evidence="2 3">AU10456</strain>
    </source>
</reference>
<gene>
    <name evidence="2" type="ORF">CAL25_00920</name>
</gene>
<evidence type="ECO:0000256" key="1">
    <source>
        <dbReference type="SAM" id="Phobius"/>
    </source>
</evidence>
<feature type="transmembrane region" description="Helical" evidence="1">
    <location>
        <begin position="190"/>
        <end position="210"/>
    </location>
</feature>
<keyword evidence="1" id="KW-1133">Transmembrane helix</keyword>
<dbReference type="EMBL" id="NEVP01000001">
    <property type="protein sequence ID" value="OZI55013.1"/>
    <property type="molecule type" value="Genomic_DNA"/>
</dbReference>
<keyword evidence="1" id="KW-0812">Transmembrane</keyword>
<sequence length="357" mass="38102">MRERPGGFLMSSGYQLMPLRLVSGFLIALAGALLAVWLHMPLPWMLGALMLTAATRIGGAGTFCPRPARNMGQWVIGTSLGLYFTPLMVGHIGANIGPIVVGMVFAIVLAFIGTAMLQRFARVDFKTAWFSSAIGGASEMANLAERHGARIDRVATAHSVRVLLVVVIVPFVFQWWGVAGIDPTVPGPRAVDALGFVGLIALTSVGGFIFQRLNLPNPWVLGPMLVAMILTCSEIELSALPDAVSKAGQLFIGWSLGDRYRPDFFRAAPRYIAVVAAYTLIALALAFGLGNALAYWSAAPVPTLILGTTPGGIAEMAITAKVLQLGVPVVTAFHVMRMVFVVLLTGPLYKLLARRFA</sequence>
<feature type="transmembrane region" description="Helical" evidence="1">
    <location>
        <begin position="332"/>
        <end position="352"/>
    </location>
</feature>
<accession>A0A261U2D9</accession>
<comment type="caution">
    <text evidence="2">The sequence shown here is derived from an EMBL/GenBank/DDBJ whole genome shotgun (WGS) entry which is preliminary data.</text>
</comment>
<dbReference type="Proteomes" id="UP000216913">
    <property type="component" value="Unassembled WGS sequence"/>
</dbReference>
<dbReference type="AlphaFoldDB" id="A0A261U2D9"/>
<keyword evidence="2" id="KW-0560">Oxidoreductase</keyword>
<dbReference type="GO" id="GO:0010468">
    <property type="term" value="P:regulation of gene expression"/>
    <property type="evidence" value="ECO:0007669"/>
    <property type="project" value="InterPro"/>
</dbReference>
<evidence type="ECO:0000313" key="2">
    <source>
        <dbReference type="EMBL" id="OZI55013.1"/>
    </source>
</evidence>
<name>A0A261U2D9_9BORD</name>
<keyword evidence="2" id="KW-0503">Monooxygenase</keyword>
<evidence type="ECO:0000313" key="3">
    <source>
        <dbReference type="Proteomes" id="UP000216913"/>
    </source>
</evidence>
<feature type="transmembrane region" description="Helical" evidence="1">
    <location>
        <begin position="96"/>
        <end position="117"/>
    </location>
</feature>
<dbReference type="NCBIfam" id="TIGR03082">
    <property type="entry name" value="Gneg_AbrB_dup"/>
    <property type="match status" value="2"/>
</dbReference>
<dbReference type="PIRSF" id="PIRSF038991">
    <property type="entry name" value="Protein_AbrB"/>
    <property type="match status" value="1"/>
</dbReference>
<proteinExistence type="predicted"/>
<keyword evidence="1" id="KW-0472">Membrane</keyword>
<dbReference type="InterPro" id="IPR017516">
    <property type="entry name" value="AbrB_dup"/>
</dbReference>
<feature type="transmembrane region" description="Helical" evidence="1">
    <location>
        <begin position="160"/>
        <end position="178"/>
    </location>
</feature>
<dbReference type="PANTHER" id="PTHR38457:SF1">
    <property type="entry name" value="REGULATOR ABRB-RELATED"/>
    <property type="match status" value="1"/>
</dbReference>
<dbReference type="GO" id="GO:0004497">
    <property type="term" value="F:monooxygenase activity"/>
    <property type="evidence" value="ECO:0007669"/>
    <property type="project" value="UniProtKB-KW"/>
</dbReference>
<dbReference type="InterPro" id="IPR007820">
    <property type="entry name" value="AbrB_fam"/>
</dbReference>
<feature type="transmembrane region" description="Helical" evidence="1">
    <location>
        <begin position="271"/>
        <end position="296"/>
    </location>
</feature>
<dbReference type="PANTHER" id="PTHR38457">
    <property type="entry name" value="REGULATOR ABRB-RELATED"/>
    <property type="match status" value="1"/>
</dbReference>
<keyword evidence="3" id="KW-1185">Reference proteome</keyword>
<protein>
    <submittedName>
        <fullName evidence="2">Ammonia monooxygenase</fullName>
    </submittedName>
</protein>